<dbReference type="EMBL" id="CAJOBC010082625">
    <property type="protein sequence ID" value="CAF4289370.1"/>
    <property type="molecule type" value="Genomic_DNA"/>
</dbReference>
<dbReference type="InterPro" id="IPR019734">
    <property type="entry name" value="TPR_rpt"/>
</dbReference>
<dbReference type="Gene3D" id="1.25.40.10">
    <property type="entry name" value="Tetratricopeptide repeat domain"/>
    <property type="match status" value="2"/>
</dbReference>
<evidence type="ECO:0000313" key="4">
    <source>
        <dbReference type="EMBL" id="CAF1395162.1"/>
    </source>
</evidence>
<evidence type="ECO:0000313" key="5">
    <source>
        <dbReference type="EMBL" id="CAF4289370.1"/>
    </source>
</evidence>
<dbReference type="EMBL" id="CAJNOQ010017213">
    <property type="protein sequence ID" value="CAF1395162.1"/>
    <property type="molecule type" value="Genomic_DNA"/>
</dbReference>
<reference evidence="4" key="1">
    <citation type="submission" date="2021-02" db="EMBL/GenBank/DDBJ databases">
        <authorList>
            <person name="Nowell W R."/>
        </authorList>
    </citation>
    <scope>NUCLEOTIDE SEQUENCE</scope>
</reference>
<keyword evidence="2 3" id="KW-0802">TPR repeat</keyword>
<dbReference type="PROSITE" id="PS50005">
    <property type="entry name" value="TPR"/>
    <property type="match status" value="2"/>
</dbReference>
<comment type="caution">
    <text evidence="4">The sequence shown here is derived from an EMBL/GenBank/DDBJ whole genome shotgun (WGS) entry which is preliminary data.</text>
</comment>
<dbReference type="Pfam" id="PF13424">
    <property type="entry name" value="TPR_12"/>
    <property type="match status" value="2"/>
</dbReference>
<keyword evidence="6" id="KW-1185">Reference proteome</keyword>
<dbReference type="Gene3D" id="3.90.176.10">
    <property type="entry name" value="Toxin ADP-ribosyltransferase, Chain A, domain 1"/>
    <property type="match status" value="1"/>
</dbReference>
<dbReference type="SUPFAM" id="SSF56399">
    <property type="entry name" value="ADP-ribosylation"/>
    <property type="match status" value="1"/>
</dbReference>
<dbReference type="InterPro" id="IPR011990">
    <property type="entry name" value="TPR-like_helical_dom_sf"/>
</dbReference>
<accession>A0A815KF89</accession>
<dbReference type="SMART" id="SM00028">
    <property type="entry name" value="TPR"/>
    <property type="match status" value="6"/>
</dbReference>
<dbReference type="OrthoDB" id="1658288at2759"/>
<feature type="repeat" description="TPR" evidence="3">
    <location>
        <begin position="261"/>
        <end position="294"/>
    </location>
</feature>
<dbReference type="PANTHER" id="PTHR45641">
    <property type="entry name" value="TETRATRICOPEPTIDE REPEAT PROTEIN (AFU_ORTHOLOGUE AFUA_6G03870)"/>
    <property type="match status" value="1"/>
</dbReference>
<name>A0A815KF89_9BILA</name>
<proteinExistence type="predicted"/>
<evidence type="ECO:0008006" key="7">
    <source>
        <dbReference type="Google" id="ProtNLM"/>
    </source>
</evidence>
<feature type="repeat" description="TPR" evidence="3">
    <location>
        <begin position="430"/>
        <end position="463"/>
    </location>
</feature>
<keyword evidence="1" id="KW-0677">Repeat</keyword>
<dbReference type="AlphaFoldDB" id="A0A815KF89"/>
<dbReference type="PANTHER" id="PTHR45641:SF1">
    <property type="entry name" value="AAA+ ATPASE DOMAIN-CONTAINING PROTEIN"/>
    <property type="match status" value="1"/>
</dbReference>
<dbReference type="Proteomes" id="UP000663829">
    <property type="component" value="Unassembled WGS sequence"/>
</dbReference>
<organism evidence="4 6">
    <name type="scientific">Didymodactylos carnosus</name>
    <dbReference type="NCBI Taxonomy" id="1234261"/>
    <lineage>
        <taxon>Eukaryota</taxon>
        <taxon>Metazoa</taxon>
        <taxon>Spiralia</taxon>
        <taxon>Gnathifera</taxon>
        <taxon>Rotifera</taxon>
        <taxon>Eurotatoria</taxon>
        <taxon>Bdelloidea</taxon>
        <taxon>Philodinida</taxon>
        <taxon>Philodinidae</taxon>
        <taxon>Didymodactylos</taxon>
    </lineage>
</organism>
<evidence type="ECO:0000256" key="3">
    <source>
        <dbReference type="PROSITE-ProRule" id="PRU00339"/>
    </source>
</evidence>
<dbReference type="PROSITE" id="PS51996">
    <property type="entry name" value="TR_MART"/>
    <property type="match status" value="1"/>
</dbReference>
<protein>
    <recommendedName>
        <fullName evidence="7">Tetratricopeptide repeat protein</fullName>
    </recommendedName>
</protein>
<evidence type="ECO:0000256" key="2">
    <source>
        <dbReference type="ARBA" id="ARBA00022803"/>
    </source>
</evidence>
<evidence type="ECO:0000313" key="6">
    <source>
        <dbReference type="Proteomes" id="UP000663829"/>
    </source>
</evidence>
<sequence length="675" mass="78470">MVDFCLEKYGHNQCDINFIQQFVTYYKAEHAISWYTRDTFLYRLLNGALRTMDIETLYSMRFFIRDLDAQLVKRFKAQRLDSASLLLYRGQFMTGPELENKIVNNVGGFYSVLSFLSTTQNRAVASIYAGDGTNIEADSVLFEIEVPKNNHRIVYADISGDSVFNDDENEILFTMGAVFRIISAEKTDEHAWLVKLKLSDGNEDVETRQLELCLTNKIISSNGTMSLARLAFHMGRYDIAVKFYESLLQNSLVNAELILMSRIQVELALVYYDFQQYEKAIECYETSLQIDFNDYPVRDLRFIKRYSDLGCAYLANRDYTKAGKILSIAMDIIEDNPEPDQTSIETYAKIVADFFRAKKRDISILSLSERVNLSVHQFESFLEKYPNSLSLGNDIGTVYYVKGNYEEAMAMYELCLANLLSFDRYDPRVAETYSNIALVHFDVGRFDMAVEYFSKEIAILKRIYHSNHLAIAGANKAMGISYYLQGDWKRALACWLKLLDIHIYNFSNIHSTVDEDFMFIDRILEEWGYEEFSTDLRGGKHTDSFYDMFPDIEPDEKAFVIQACSQKSGEFKALDLAQFIDDTYYELTGIKKQNGDDLIRSERSCRLDVRTWAAKFEANSQRPYFERHKIDDVVTHRKEFINHFLTHKGFYYTITDGETSTWNILTQIFLKYNYM</sequence>
<evidence type="ECO:0000256" key="1">
    <source>
        <dbReference type="ARBA" id="ARBA00022737"/>
    </source>
</evidence>
<dbReference type="SUPFAM" id="SSF48452">
    <property type="entry name" value="TPR-like"/>
    <property type="match status" value="1"/>
</dbReference>
<gene>
    <name evidence="4" type="ORF">GPM918_LOCUS32994</name>
    <name evidence="5" type="ORF">SRO942_LOCUS33667</name>
</gene>
<dbReference type="Proteomes" id="UP000681722">
    <property type="component" value="Unassembled WGS sequence"/>
</dbReference>